<comment type="caution">
    <text evidence="1">The sequence shown here is derived from an EMBL/GenBank/DDBJ whole genome shotgun (WGS) entry which is preliminary data.</text>
</comment>
<dbReference type="Pfam" id="PF14038">
    <property type="entry name" value="YqzE"/>
    <property type="match status" value="1"/>
</dbReference>
<dbReference type="InterPro" id="IPR025622">
    <property type="entry name" value="YqzE"/>
</dbReference>
<organism evidence="1 2">
    <name type="scientific">Paenibacillus lacisoli</name>
    <dbReference type="NCBI Taxonomy" id="3064525"/>
    <lineage>
        <taxon>Bacteria</taxon>
        <taxon>Bacillati</taxon>
        <taxon>Bacillota</taxon>
        <taxon>Bacilli</taxon>
        <taxon>Bacillales</taxon>
        <taxon>Paenibacillaceae</taxon>
        <taxon>Paenibacillus</taxon>
    </lineage>
</organism>
<keyword evidence="2" id="KW-1185">Reference proteome</keyword>
<reference evidence="1 2" key="1">
    <citation type="submission" date="2023-07" db="EMBL/GenBank/DDBJ databases">
        <title>Paenibacillus sp. JX-17 nov. isolated from soil.</title>
        <authorList>
            <person name="Wan Y."/>
            <person name="Liu B."/>
        </authorList>
    </citation>
    <scope>NUCLEOTIDE SEQUENCE [LARGE SCALE GENOMIC DNA]</scope>
    <source>
        <strain evidence="1 2">JX-17</strain>
    </source>
</reference>
<name>A0ABT9C9P2_9BACL</name>
<dbReference type="EMBL" id="JAUQTB010000002">
    <property type="protein sequence ID" value="MDO7905975.1"/>
    <property type="molecule type" value="Genomic_DNA"/>
</dbReference>
<gene>
    <name evidence="1" type="ORF">Q5741_06020</name>
</gene>
<evidence type="ECO:0000313" key="1">
    <source>
        <dbReference type="EMBL" id="MDO7905975.1"/>
    </source>
</evidence>
<protein>
    <submittedName>
        <fullName evidence="1">YqzE family protein</fullName>
    </submittedName>
</protein>
<proteinExistence type="predicted"/>
<dbReference type="RefSeq" id="WP_305023163.1">
    <property type="nucleotide sequence ID" value="NZ_JAUQTB010000002.1"/>
</dbReference>
<accession>A0ABT9C9P2</accession>
<sequence>MASSDDLVKYITQRVVTYMEMPREERKNTRNKEPWTVKWFGMIPFSMSLWAKQSRPFGRKKE</sequence>
<evidence type="ECO:0000313" key="2">
    <source>
        <dbReference type="Proteomes" id="UP001240171"/>
    </source>
</evidence>
<dbReference type="Proteomes" id="UP001240171">
    <property type="component" value="Unassembled WGS sequence"/>
</dbReference>